<dbReference type="Gene3D" id="3.40.640.10">
    <property type="entry name" value="Type I PLP-dependent aspartate aminotransferase-like (Major domain)"/>
    <property type="match status" value="1"/>
</dbReference>
<evidence type="ECO:0000256" key="5">
    <source>
        <dbReference type="ARBA" id="ARBA00022898"/>
    </source>
</evidence>
<keyword evidence="7" id="KW-0411">Iron-sulfur</keyword>
<dbReference type="PANTHER" id="PTHR11601:SF34">
    <property type="entry name" value="CYSTEINE DESULFURASE"/>
    <property type="match status" value="1"/>
</dbReference>
<dbReference type="GO" id="GO:0046872">
    <property type="term" value="F:metal ion binding"/>
    <property type="evidence" value="ECO:0007669"/>
    <property type="project" value="UniProtKB-KW"/>
</dbReference>
<evidence type="ECO:0000256" key="4">
    <source>
        <dbReference type="ARBA" id="ARBA00022723"/>
    </source>
</evidence>
<evidence type="ECO:0000256" key="1">
    <source>
        <dbReference type="ARBA" id="ARBA00001933"/>
    </source>
</evidence>
<dbReference type="InterPro" id="IPR016454">
    <property type="entry name" value="Cysteine_dSase"/>
</dbReference>
<keyword evidence="4" id="KW-0479">Metal-binding</keyword>
<dbReference type="GO" id="GO:0031071">
    <property type="term" value="F:cysteine desulfurase activity"/>
    <property type="evidence" value="ECO:0007669"/>
    <property type="project" value="UniProtKB-EC"/>
</dbReference>
<protein>
    <submittedName>
        <fullName evidence="10">Cysteine desulfurase</fullName>
    </submittedName>
</protein>
<dbReference type="AlphaFoldDB" id="A0A4Q0AG89"/>
<name>A0A4Q0AG89_9BACT</name>
<dbReference type="GO" id="GO:0051536">
    <property type="term" value="F:iron-sulfur cluster binding"/>
    <property type="evidence" value="ECO:0007669"/>
    <property type="project" value="UniProtKB-KW"/>
</dbReference>
<accession>A0A4Q0AG89</accession>
<dbReference type="InterPro" id="IPR000192">
    <property type="entry name" value="Aminotrans_V_dom"/>
</dbReference>
<proteinExistence type="inferred from homology"/>
<sequence>MTKSKSVYLDYAAATPLDERVFAVMRPYLTERFYNPAAIYQAAAMSRAAWNGALARLAAVIGAKESQLILTAGATESINLAIWGVASRIPTAKVAVLATDHQAALRAAARHPHTIIPVGPGGVASADTVAARLDDDTALVSVDLINSELGTIQPVRQIAAAVGAVRKDRLARGVSLPLWLHCDASQAAGLHDLHLSRLGVDLLSLNAGKCYGPKSTGLLWRRDGVELAPLIVGGGQQFGLRSGTQDVARAVGFAKALELAEEARPAETRRLAALRDRLQRRITDSLKGAIVNGDQKNRCASFLHMSFIGADGERLVYALDGSGVMAATGAACSANRGNRSHVLEAIGLAAEAADGSLRFSLGRQNDQASIDFAADQVIKAVNRELGL</sequence>
<feature type="domain" description="Aminotransferase class V" evidence="9">
    <location>
        <begin position="7"/>
        <end position="371"/>
    </location>
</feature>
<comment type="catalytic activity">
    <reaction evidence="8">
        <text>(sulfur carrier)-H + L-cysteine = (sulfur carrier)-SH + L-alanine</text>
        <dbReference type="Rhea" id="RHEA:43892"/>
        <dbReference type="Rhea" id="RHEA-COMP:14737"/>
        <dbReference type="Rhea" id="RHEA-COMP:14739"/>
        <dbReference type="ChEBI" id="CHEBI:29917"/>
        <dbReference type="ChEBI" id="CHEBI:35235"/>
        <dbReference type="ChEBI" id="CHEBI:57972"/>
        <dbReference type="ChEBI" id="CHEBI:64428"/>
        <dbReference type="EC" id="2.8.1.7"/>
    </reaction>
</comment>
<comment type="caution">
    <text evidence="10">The sequence shown here is derived from an EMBL/GenBank/DDBJ whole genome shotgun (WGS) entry which is preliminary data.</text>
</comment>
<dbReference type="InterPro" id="IPR015424">
    <property type="entry name" value="PyrdxlP-dep_Trfase"/>
</dbReference>
<dbReference type="PIRSF" id="PIRSF005572">
    <property type="entry name" value="NifS"/>
    <property type="match status" value="1"/>
</dbReference>
<keyword evidence="5" id="KW-0663">Pyridoxal phosphate</keyword>
<organism evidence="10 11">
    <name type="scientific">Candidatus Chaera renei</name>
    <dbReference type="NCBI Taxonomy" id="2506947"/>
    <lineage>
        <taxon>Bacteria</taxon>
        <taxon>Candidatus Saccharimonadota</taxon>
        <taxon>Candidatus Saccharimonadia</taxon>
        <taxon>Candidatus Saccharimonadales</taxon>
        <taxon>Candidatus Saccharimonadaceae</taxon>
        <taxon>Candidatus Chaera</taxon>
    </lineage>
</organism>
<dbReference type="PANTHER" id="PTHR11601">
    <property type="entry name" value="CYSTEINE DESULFURYLASE FAMILY MEMBER"/>
    <property type="match status" value="1"/>
</dbReference>
<dbReference type="Pfam" id="PF00266">
    <property type="entry name" value="Aminotran_5"/>
    <property type="match status" value="1"/>
</dbReference>
<dbReference type="EMBL" id="SCKW01000038">
    <property type="protein sequence ID" value="RWZ78074.1"/>
    <property type="molecule type" value="Genomic_DNA"/>
</dbReference>
<dbReference type="SUPFAM" id="SSF53383">
    <property type="entry name" value="PLP-dependent transferases"/>
    <property type="match status" value="1"/>
</dbReference>
<dbReference type="Gene3D" id="3.90.1150.10">
    <property type="entry name" value="Aspartate Aminotransferase, domain 1"/>
    <property type="match status" value="1"/>
</dbReference>
<evidence type="ECO:0000256" key="8">
    <source>
        <dbReference type="ARBA" id="ARBA00050776"/>
    </source>
</evidence>
<keyword evidence="11" id="KW-1185">Reference proteome</keyword>
<evidence type="ECO:0000313" key="10">
    <source>
        <dbReference type="EMBL" id="RWZ78074.1"/>
    </source>
</evidence>
<comment type="cofactor">
    <cofactor evidence="1">
        <name>pyridoxal 5'-phosphate</name>
        <dbReference type="ChEBI" id="CHEBI:597326"/>
    </cofactor>
</comment>
<keyword evidence="6" id="KW-0408">Iron</keyword>
<gene>
    <name evidence="10" type="ORF">EOT04_03090</name>
</gene>
<evidence type="ECO:0000256" key="3">
    <source>
        <dbReference type="ARBA" id="ARBA00022679"/>
    </source>
</evidence>
<dbReference type="InterPro" id="IPR015421">
    <property type="entry name" value="PyrdxlP-dep_Trfase_major"/>
</dbReference>
<dbReference type="Gene3D" id="1.10.260.50">
    <property type="match status" value="1"/>
</dbReference>
<evidence type="ECO:0000313" key="11">
    <source>
        <dbReference type="Proteomes" id="UP000289269"/>
    </source>
</evidence>
<comment type="similarity">
    <text evidence="2">Belongs to the class-V pyridoxal-phosphate-dependent aminotransferase family. NifS/IscS subfamily.</text>
</comment>
<dbReference type="Proteomes" id="UP000289269">
    <property type="component" value="Unassembled WGS sequence"/>
</dbReference>
<evidence type="ECO:0000256" key="2">
    <source>
        <dbReference type="ARBA" id="ARBA00006490"/>
    </source>
</evidence>
<evidence type="ECO:0000256" key="7">
    <source>
        <dbReference type="ARBA" id="ARBA00023014"/>
    </source>
</evidence>
<dbReference type="InterPro" id="IPR015422">
    <property type="entry name" value="PyrdxlP-dep_Trfase_small"/>
</dbReference>
<evidence type="ECO:0000256" key="6">
    <source>
        <dbReference type="ARBA" id="ARBA00023004"/>
    </source>
</evidence>
<reference evidence="10" key="1">
    <citation type="submission" date="2019-01" db="EMBL/GenBank/DDBJ databases">
        <title>Genomic signatures and co-occurrence patterns of the ultra-small Saccharimodia (Patescibacteria phylum) suggest a symbiotic lifestyle.</title>
        <authorList>
            <person name="Lemos L."/>
            <person name="Medeiros J."/>
            <person name="Andreote F."/>
            <person name="Fernandes G."/>
            <person name="Varani A."/>
            <person name="Oliveira G."/>
            <person name="Pylro V."/>
        </authorList>
    </citation>
    <scope>NUCLEOTIDE SEQUENCE [LARGE SCALE GENOMIC DNA]</scope>
    <source>
        <strain evidence="10">AMD01</strain>
    </source>
</reference>
<keyword evidence="3" id="KW-0808">Transferase</keyword>
<evidence type="ECO:0000259" key="9">
    <source>
        <dbReference type="Pfam" id="PF00266"/>
    </source>
</evidence>